<organism evidence="6 7">
    <name type="scientific">Elongatibacter sediminis</name>
    <dbReference type="NCBI Taxonomy" id="3119006"/>
    <lineage>
        <taxon>Bacteria</taxon>
        <taxon>Pseudomonadati</taxon>
        <taxon>Pseudomonadota</taxon>
        <taxon>Gammaproteobacteria</taxon>
        <taxon>Chromatiales</taxon>
        <taxon>Wenzhouxiangellaceae</taxon>
        <taxon>Elongatibacter</taxon>
    </lineage>
</organism>
<dbReference type="AlphaFoldDB" id="A0AAW9RE42"/>
<evidence type="ECO:0000256" key="3">
    <source>
        <dbReference type="ARBA" id="ARBA00022989"/>
    </source>
</evidence>
<gene>
    <name evidence="6" type="ORF">V3330_12815</name>
</gene>
<dbReference type="RefSeq" id="WP_354695830.1">
    <property type="nucleotide sequence ID" value="NZ_JAZHOG010000008.1"/>
</dbReference>
<dbReference type="EC" id="2.1.1.334" evidence="6"/>
<evidence type="ECO:0000256" key="5">
    <source>
        <dbReference type="SAM" id="Phobius"/>
    </source>
</evidence>
<dbReference type="Proteomes" id="UP001359886">
    <property type="component" value="Unassembled WGS sequence"/>
</dbReference>
<dbReference type="Pfam" id="PF04191">
    <property type="entry name" value="PEMT"/>
    <property type="match status" value="1"/>
</dbReference>
<evidence type="ECO:0000313" key="7">
    <source>
        <dbReference type="Proteomes" id="UP001359886"/>
    </source>
</evidence>
<dbReference type="GO" id="GO:0012505">
    <property type="term" value="C:endomembrane system"/>
    <property type="evidence" value="ECO:0007669"/>
    <property type="project" value="UniProtKB-SubCell"/>
</dbReference>
<protein>
    <submittedName>
        <fullName evidence="6">Isoprenylcysteine carboxylmethyltransferase family protein</fullName>
        <ecNumber evidence="6">2.1.1.100</ecNumber>
        <ecNumber evidence="6">2.1.1.334</ecNumber>
    </submittedName>
</protein>
<reference evidence="6 7" key="1">
    <citation type="submission" date="2024-02" db="EMBL/GenBank/DDBJ databases">
        <title>A novel Wenzhouxiangellaceae bacterium, isolated from coastal sediments.</title>
        <authorList>
            <person name="Du Z.-J."/>
            <person name="Ye Y.-Q."/>
            <person name="Zhang X.-Y."/>
        </authorList>
    </citation>
    <scope>NUCLEOTIDE SEQUENCE [LARGE SCALE GENOMIC DNA]</scope>
    <source>
        <strain evidence="6 7">CH-27</strain>
    </source>
</reference>
<evidence type="ECO:0000256" key="4">
    <source>
        <dbReference type="ARBA" id="ARBA00023136"/>
    </source>
</evidence>
<proteinExistence type="predicted"/>
<sequence length="200" mass="22498">MVSRRARKMGERTGLIGMLDSLRFHEASRQGIGLLLLPVCAWFALPGSPERVLAGLALALIGEIWRIYAAGVIYKNKQLATTGAYSLVRHPLYLGNFMILAGFTFSSAHWGVIAAVIAFLVFYYPAAIRYEDAKLERLFGDSWREWSRSTPAMFPTRLRWRANTDAEWNARQSLLRNGELPISIYLVASAVLMLYRSGLI</sequence>
<dbReference type="PANTHER" id="PTHR12714:SF9">
    <property type="entry name" value="PROTEIN-S-ISOPRENYLCYSTEINE O-METHYLTRANSFERASE"/>
    <property type="match status" value="1"/>
</dbReference>
<accession>A0AAW9RE42</accession>
<keyword evidence="2 5" id="KW-0812">Transmembrane</keyword>
<dbReference type="GO" id="GO:0004671">
    <property type="term" value="F:protein C-terminal S-isoprenylcysteine carboxyl O-methyltransferase activity"/>
    <property type="evidence" value="ECO:0007669"/>
    <property type="project" value="UniProtKB-EC"/>
</dbReference>
<dbReference type="Gene3D" id="1.20.120.1630">
    <property type="match status" value="1"/>
</dbReference>
<dbReference type="EMBL" id="JAZHOG010000008">
    <property type="protein sequence ID" value="MEJ8568508.1"/>
    <property type="molecule type" value="Genomic_DNA"/>
</dbReference>
<dbReference type="GO" id="GO:0032259">
    <property type="term" value="P:methylation"/>
    <property type="evidence" value="ECO:0007669"/>
    <property type="project" value="UniProtKB-KW"/>
</dbReference>
<evidence type="ECO:0000256" key="1">
    <source>
        <dbReference type="ARBA" id="ARBA00004127"/>
    </source>
</evidence>
<feature type="transmembrane region" description="Helical" evidence="5">
    <location>
        <begin position="94"/>
        <end position="124"/>
    </location>
</feature>
<evidence type="ECO:0000313" key="6">
    <source>
        <dbReference type="EMBL" id="MEJ8568508.1"/>
    </source>
</evidence>
<evidence type="ECO:0000256" key="2">
    <source>
        <dbReference type="ARBA" id="ARBA00022692"/>
    </source>
</evidence>
<keyword evidence="7" id="KW-1185">Reference proteome</keyword>
<keyword evidence="6" id="KW-0808">Transferase</keyword>
<keyword evidence="6" id="KW-0489">Methyltransferase</keyword>
<name>A0AAW9RE42_9GAMM</name>
<feature type="transmembrane region" description="Helical" evidence="5">
    <location>
        <begin position="51"/>
        <end position="74"/>
    </location>
</feature>
<comment type="subcellular location">
    <subcellularLocation>
        <location evidence="1">Endomembrane system</location>
        <topology evidence="1">Multi-pass membrane protein</topology>
    </subcellularLocation>
</comment>
<keyword evidence="3 5" id="KW-1133">Transmembrane helix</keyword>
<keyword evidence="4 5" id="KW-0472">Membrane</keyword>
<dbReference type="EC" id="2.1.1.100" evidence="6"/>
<comment type="caution">
    <text evidence="6">The sequence shown here is derived from an EMBL/GenBank/DDBJ whole genome shotgun (WGS) entry which is preliminary data.</text>
</comment>
<feature type="transmembrane region" description="Helical" evidence="5">
    <location>
        <begin position="27"/>
        <end position="45"/>
    </location>
</feature>
<dbReference type="InterPro" id="IPR007318">
    <property type="entry name" value="Phopholipid_MeTrfase"/>
</dbReference>
<dbReference type="PANTHER" id="PTHR12714">
    <property type="entry name" value="PROTEIN-S ISOPRENYLCYSTEINE O-METHYLTRANSFERASE"/>
    <property type="match status" value="1"/>
</dbReference>